<organism evidence="9">
    <name type="scientific">Corethrella appendiculata</name>
    <dbReference type="NCBI Taxonomy" id="1370023"/>
    <lineage>
        <taxon>Eukaryota</taxon>
        <taxon>Metazoa</taxon>
        <taxon>Ecdysozoa</taxon>
        <taxon>Arthropoda</taxon>
        <taxon>Hexapoda</taxon>
        <taxon>Insecta</taxon>
        <taxon>Pterygota</taxon>
        <taxon>Neoptera</taxon>
        <taxon>Endopterygota</taxon>
        <taxon>Diptera</taxon>
        <taxon>Nematocera</taxon>
        <taxon>Culicoidea</taxon>
        <taxon>Chaoboridae</taxon>
        <taxon>Corethrella</taxon>
    </lineage>
</organism>
<accession>U5EQD9</accession>
<evidence type="ECO:0000256" key="2">
    <source>
        <dbReference type="ARBA" id="ARBA00022722"/>
    </source>
</evidence>
<dbReference type="SUPFAM" id="SSF54060">
    <property type="entry name" value="His-Me finger endonucleases"/>
    <property type="match status" value="1"/>
</dbReference>
<dbReference type="GO" id="GO:0005743">
    <property type="term" value="C:mitochondrial inner membrane"/>
    <property type="evidence" value="ECO:0007669"/>
    <property type="project" value="TreeGrafter"/>
</dbReference>
<keyword evidence="6" id="KW-0732">Signal</keyword>
<evidence type="ECO:0000313" key="9">
    <source>
        <dbReference type="EMBL" id="JAB55540.1"/>
    </source>
</evidence>
<feature type="domain" description="ENPP1-3/EXOG-like endonuclease/phosphodiesterase" evidence="7">
    <location>
        <begin position="150"/>
        <end position="365"/>
    </location>
</feature>
<dbReference type="InterPro" id="IPR001604">
    <property type="entry name" value="Endo_G_ENPP1-like_dom"/>
</dbReference>
<keyword evidence="3" id="KW-0255">Endonuclease</keyword>
<feature type="binding site" evidence="5">
    <location>
        <position position="261"/>
    </location>
    <ligand>
        <name>Mg(2+)</name>
        <dbReference type="ChEBI" id="CHEBI:18420"/>
        <note>catalytic</note>
    </ligand>
</feature>
<feature type="domain" description="DNA/RNA non-specific endonuclease/pyrophosphatase/phosphodiesterase" evidence="8">
    <location>
        <begin position="149"/>
        <end position="380"/>
    </location>
</feature>
<protein>
    <submittedName>
        <fullName evidence="9">Putative deoxyribonuclease i</fullName>
    </submittedName>
</protein>
<evidence type="ECO:0000256" key="4">
    <source>
        <dbReference type="PIRSR" id="PIRSR640255-1"/>
    </source>
</evidence>
<evidence type="ECO:0000259" key="7">
    <source>
        <dbReference type="SMART" id="SM00477"/>
    </source>
</evidence>
<feature type="signal peptide" evidence="6">
    <location>
        <begin position="1"/>
        <end position="21"/>
    </location>
</feature>
<proteinExistence type="evidence at transcript level"/>
<dbReference type="GO" id="GO:0004521">
    <property type="term" value="F:RNA endonuclease activity"/>
    <property type="evidence" value="ECO:0007669"/>
    <property type="project" value="TreeGrafter"/>
</dbReference>
<evidence type="ECO:0000256" key="5">
    <source>
        <dbReference type="PIRSR" id="PIRSR640255-2"/>
    </source>
</evidence>
<dbReference type="PANTHER" id="PTHR13966">
    <property type="entry name" value="ENDONUCLEASE RELATED"/>
    <property type="match status" value="1"/>
</dbReference>
<dbReference type="SMART" id="SM00892">
    <property type="entry name" value="Endonuclease_NS"/>
    <property type="match status" value="1"/>
</dbReference>
<dbReference type="SMART" id="SM00477">
    <property type="entry name" value="NUC"/>
    <property type="match status" value="1"/>
</dbReference>
<dbReference type="InterPro" id="IPR044925">
    <property type="entry name" value="His-Me_finger_sf"/>
</dbReference>
<dbReference type="AlphaFoldDB" id="U5EQD9"/>
<dbReference type="GO" id="GO:0000014">
    <property type="term" value="F:single-stranded DNA endodeoxyribonuclease activity"/>
    <property type="evidence" value="ECO:0007669"/>
    <property type="project" value="TreeGrafter"/>
</dbReference>
<dbReference type="GO" id="GO:0006309">
    <property type="term" value="P:apoptotic DNA fragmentation"/>
    <property type="evidence" value="ECO:0007669"/>
    <property type="project" value="TreeGrafter"/>
</dbReference>
<reference evidence="9" key="1">
    <citation type="journal article" date="2014" name="Insect Biochem. Mol. Biol.">
        <title>An insight into the sialome of the frog biting fly, Corethrella appendiculata.</title>
        <authorList>
            <person name="Ribeiro J.M.C."/>
            <person name="Chagas A.C."/>
            <person name="Pham V.M."/>
            <person name="Lounibos L.P."/>
            <person name="Calvo E."/>
        </authorList>
    </citation>
    <scope>NUCLEOTIDE SEQUENCE</scope>
    <source>
        <tissue evidence="9">Salivary glands</tissue>
    </source>
</reference>
<dbReference type="GO" id="GO:0046872">
    <property type="term" value="F:metal ion binding"/>
    <property type="evidence" value="ECO:0007669"/>
    <property type="project" value="UniProtKB-KW"/>
</dbReference>
<dbReference type="GO" id="GO:0005634">
    <property type="term" value="C:nucleus"/>
    <property type="evidence" value="ECO:0007669"/>
    <property type="project" value="TreeGrafter"/>
</dbReference>
<evidence type="ECO:0000259" key="8">
    <source>
        <dbReference type="SMART" id="SM00892"/>
    </source>
</evidence>
<evidence type="ECO:0000256" key="3">
    <source>
        <dbReference type="ARBA" id="ARBA00022759"/>
    </source>
</evidence>
<dbReference type="Gene3D" id="3.40.570.10">
    <property type="entry name" value="Extracellular Endonuclease, subunit A"/>
    <property type="match status" value="1"/>
</dbReference>
<feature type="active site" description="Proton acceptor" evidence="4">
    <location>
        <position position="231"/>
    </location>
</feature>
<feature type="chain" id="PRO_5004659973" evidence="6">
    <location>
        <begin position="22"/>
        <end position="402"/>
    </location>
</feature>
<name>U5EQD9_9DIPT</name>
<dbReference type="EMBL" id="GANO01004331">
    <property type="protein sequence ID" value="JAB55540.1"/>
    <property type="molecule type" value="mRNA"/>
</dbReference>
<dbReference type="Pfam" id="PF01223">
    <property type="entry name" value="Endonuclease_NS"/>
    <property type="match status" value="1"/>
</dbReference>
<sequence>MQVKCAIFLLIFINFAIIVIARKISPTKSSKISSNSNCEINLNTEISENEPVYVMDNSIAEPNADKIIVKSKLKLVCLGKGNSLFQINQQSIELSCDLGKFKSPNSKFSGFRATNCTKEIRADLKPTSKLCSKGLATIFEIGFFIDASFSKLFEVCFDQQQASVVWTRSYINGKSIKYNIKESKRPTFRQEGIQHKKVDAFYKKASQIKTFTDYLHSGDYFSERSFFARGHLTPDADFIFRYEQFATYFYMNVAPQFQEVNAGNWLSVEILARKLAEKYQTKLLTFNGVHGLLSLKEKTVYLDVVNRKIPAPEWFWKIIIDENAKAGIVMISSNNPFGKNLKSSQFCPNVCLKAGYDPLKYKKLENVEKGYTFCCTIGDFTKIVNNLPDEVKSITNLLKINV</sequence>
<dbReference type="InterPro" id="IPR044929">
    <property type="entry name" value="DNA/RNA_non-sp_Endonuclease_sf"/>
</dbReference>
<dbReference type="InterPro" id="IPR020821">
    <property type="entry name" value="ENPP1-3/EXOG-like_nuc-like"/>
</dbReference>
<dbReference type="GO" id="GO:0003676">
    <property type="term" value="F:nucleic acid binding"/>
    <property type="evidence" value="ECO:0007669"/>
    <property type="project" value="InterPro"/>
</dbReference>
<evidence type="ECO:0000256" key="6">
    <source>
        <dbReference type="SAM" id="SignalP"/>
    </source>
</evidence>
<keyword evidence="3" id="KW-0378">Hydrolase</keyword>
<keyword evidence="2" id="KW-0540">Nuclease</keyword>
<dbReference type="PANTHER" id="PTHR13966:SF17">
    <property type="entry name" value="ENDONUCLEASE-RELATED"/>
    <property type="match status" value="1"/>
</dbReference>
<dbReference type="InterPro" id="IPR040255">
    <property type="entry name" value="Non-specific_endonuclease"/>
</dbReference>
<keyword evidence="5" id="KW-0479">Metal-binding</keyword>
<evidence type="ECO:0000256" key="1">
    <source>
        <dbReference type="ARBA" id="ARBA00010052"/>
    </source>
</evidence>
<comment type="similarity">
    <text evidence="1">Belongs to the DNA/RNA non-specific endonuclease family.</text>
</comment>